<organism evidence="1 2">
    <name type="scientific">Microcella pacifica</name>
    <dbReference type="NCBI Taxonomy" id="2591847"/>
    <lineage>
        <taxon>Bacteria</taxon>
        <taxon>Bacillati</taxon>
        <taxon>Actinomycetota</taxon>
        <taxon>Actinomycetes</taxon>
        <taxon>Micrococcales</taxon>
        <taxon>Microbacteriaceae</taxon>
        <taxon>Microcella</taxon>
    </lineage>
</organism>
<dbReference type="RefSeq" id="WP_152583217.1">
    <property type="nucleotide sequence ID" value="NZ_VIKT02000005.1"/>
</dbReference>
<accession>A0A9E5JL74</accession>
<evidence type="ECO:0000313" key="1">
    <source>
        <dbReference type="EMBL" id="NHF62489.1"/>
    </source>
</evidence>
<keyword evidence="2" id="KW-1185">Reference proteome</keyword>
<name>A0A9E5JL74_9MICO</name>
<gene>
    <name evidence="1" type="ORF">FK219_004415</name>
</gene>
<dbReference type="EMBL" id="VIKT02000005">
    <property type="protein sequence ID" value="NHF62489.1"/>
    <property type="molecule type" value="Genomic_DNA"/>
</dbReference>
<comment type="caution">
    <text evidence="1">The sequence shown here is derived from an EMBL/GenBank/DDBJ whole genome shotgun (WGS) entry which is preliminary data.</text>
</comment>
<reference evidence="1 2" key="1">
    <citation type="submission" date="2019-06" db="EMBL/GenBank/DDBJ databases">
        <authorList>
            <person name="De-Chao Zhang Q."/>
        </authorList>
    </citation>
    <scope>NUCLEOTIDE SEQUENCE [LARGE SCALE GENOMIC DNA]</scope>
    <source>
        <strain evidence="1 2">KN1116</strain>
    </source>
</reference>
<dbReference type="Proteomes" id="UP000818266">
    <property type="component" value="Unassembled WGS sequence"/>
</dbReference>
<reference evidence="1 2" key="2">
    <citation type="submission" date="2020-03" db="EMBL/GenBank/DDBJ databases">
        <title>Chryseoglobus sp. isolated from a deep-sea seamount.</title>
        <authorList>
            <person name="Zhang D.-C."/>
        </authorList>
    </citation>
    <scope>NUCLEOTIDE SEQUENCE [LARGE SCALE GENOMIC DNA]</scope>
    <source>
        <strain evidence="1 2">KN1116</strain>
    </source>
</reference>
<dbReference type="AlphaFoldDB" id="A0A9E5JL74"/>
<protein>
    <submittedName>
        <fullName evidence="1">Uncharacterized protein</fullName>
    </submittedName>
</protein>
<proteinExistence type="predicted"/>
<evidence type="ECO:0000313" key="2">
    <source>
        <dbReference type="Proteomes" id="UP000818266"/>
    </source>
</evidence>
<sequence length="184" mass="20499">MSYPQKSPRVWPSTRITSIWMDNSQMNELLDGEIAQTLARHQLIEPQGWSRARGVIEYECSCGETLIVDTRTDRCQSRDTLLAEHQASEVRSLGLRREPDHLDFAALEIFASEVLRRRSAAAQALSESHATSTELTRLEGALAELNGFAALVEGLMVTRASSGNGDLFALEPRFAWRTIGAEPR</sequence>